<proteinExistence type="predicted"/>
<keyword evidence="2" id="KW-0503">Monooxygenase</keyword>
<keyword evidence="5" id="KW-1185">Reference proteome</keyword>
<dbReference type="OrthoDB" id="9782160at2"/>
<dbReference type="PANTHER" id="PTHR13789:SF309">
    <property type="entry name" value="PUTATIVE (AFU_ORTHOLOGUE AFUA_6G14510)-RELATED"/>
    <property type="match status" value="1"/>
</dbReference>
<dbReference type="STRING" id="1225127.SAMN05661030_3757"/>
<gene>
    <name evidence="4" type="ORF">SAMN05661030_3757</name>
</gene>
<dbReference type="RefSeq" id="WP_091562930.1">
    <property type="nucleotide sequence ID" value="NZ_BNAC01000005.1"/>
</dbReference>
<dbReference type="AlphaFoldDB" id="A0A1I1TF98"/>
<dbReference type="PRINTS" id="PR00420">
    <property type="entry name" value="RNGMNOXGNASE"/>
</dbReference>
<dbReference type="NCBIfam" id="NF005313">
    <property type="entry name" value="PRK06847.1"/>
    <property type="match status" value="1"/>
</dbReference>
<feature type="domain" description="FAD-binding" evidence="3">
    <location>
        <begin position="6"/>
        <end position="345"/>
    </location>
</feature>
<evidence type="ECO:0000313" key="4">
    <source>
        <dbReference type="EMBL" id="SFD57256.1"/>
    </source>
</evidence>
<dbReference type="InterPro" id="IPR002938">
    <property type="entry name" value="FAD-bd"/>
</dbReference>
<protein>
    <submittedName>
        <fullName evidence="4">2-polyprenyl-6-methoxyphenol hydroxylase</fullName>
    </submittedName>
</protein>
<dbReference type="InterPro" id="IPR036188">
    <property type="entry name" value="FAD/NAD-bd_sf"/>
</dbReference>
<name>A0A1I1TF98_9ACTN</name>
<evidence type="ECO:0000313" key="5">
    <source>
        <dbReference type="Proteomes" id="UP000199022"/>
    </source>
</evidence>
<evidence type="ECO:0000256" key="1">
    <source>
        <dbReference type="ARBA" id="ARBA00023002"/>
    </source>
</evidence>
<dbReference type="EMBL" id="FOMD01000004">
    <property type="protein sequence ID" value="SFD57256.1"/>
    <property type="molecule type" value="Genomic_DNA"/>
</dbReference>
<dbReference type="GO" id="GO:0071949">
    <property type="term" value="F:FAD binding"/>
    <property type="evidence" value="ECO:0007669"/>
    <property type="project" value="InterPro"/>
</dbReference>
<sequence>MSAVQNVLVVGGGLAGAGVAVRLARAGVAVDLVEVKPDVHALGSGITLQGNALRELDGLGVWEAARERGYAFDVTGFRAPDPVGTELFAVPDARTGGPDYPAVMGMSRPELAQLLHDRAAEVGVKLRYATTTTDLAQDADGVDVTFSDGSSGRYDLVVGADGVRSWTRRMLGIELETRSTGMGIWRSFGPRPASVTRTDLYYGGPCYIAGYCPTGEDSLYAYLVEDAQDRSTLGPEEQLATMRELSQAYHGPWDEIRETLTDPSKVNYTWFETHVLPAPWNRGRVVLIGDAAHTCPPTIAQGGAQALEDAAVLGQLLVERDALDADLWDAFHDRRVERARTVVEASNQLAQWQLDHVQGDIPSLMRTVAQLVSQPA</sequence>
<dbReference type="GO" id="GO:0004497">
    <property type="term" value="F:monooxygenase activity"/>
    <property type="evidence" value="ECO:0007669"/>
    <property type="project" value="UniProtKB-KW"/>
</dbReference>
<reference evidence="5" key="1">
    <citation type="submission" date="2016-10" db="EMBL/GenBank/DDBJ databases">
        <authorList>
            <person name="Varghese N."/>
            <person name="Submissions S."/>
        </authorList>
    </citation>
    <scope>NUCLEOTIDE SEQUENCE [LARGE SCALE GENOMIC DNA]</scope>
    <source>
        <strain evidence="5">DSM 45962</strain>
    </source>
</reference>
<evidence type="ECO:0000259" key="3">
    <source>
        <dbReference type="Pfam" id="PF01494"/>
    </source>
</evidence>
<dbReference type="Pfam" id="PF01494">
    <property type="entry name" value="FAD_binding_3"/>
    <property type="match status" value="1"/>
</dbReference>
<dbReference type="SUPFAM" id="SSF51905">
    <property type="entry name" value="FAD/NAD(P)-binding domain"/>
    <property type="match status" value="1"/>
</dbReference>
<organism evidence="4 5">
    <name type="scientific">Klenkia taihuensis</name>
    <dbReference type="NCBI Taxonomy" id="1225127"/>
    <lineage>
        <taxon>Bacteria</taxon>
        <taxon>Bacillati</taxon>
        <taxon>Actinomycetota</taxon>
        <taxon>Actinomycetes</taxon>
        <taxon>Geodermatophilales</taxon>
        <taxon>Geodermatophilaceae</taxon>
        <taxon>Klenkia</taxon>
    </lineage>
</organism>
<dbReference type="Proteomes" id="UP000199022">
    <property type="component" value="Unassembled WGS sequence"/>
</dbReference>
<evidence type="ECO:0000256" key="2">
    <source>
        <dbReference type="ARBA" id="ARBA00023033"/>
    </source>
</evidence>
<accession>A0A1I1TF98</accession>
<keyword evidence="1" id="KW-0560">Oxidoreductase</keyword>
<dbReference type="PANTHER" id="PTHR13789">
    <property type="entry name" value="MONOOXYGENASE"/>
    <property type="match status" value="1"/>
</dbReference>
<dbReference type="Gene3D" id="3.50.50.60">
    <property type="entry name" value="FAD/NAD(P)-binding domain"/>
    <property type="match status" value="1"/>
</dbReference>
<dbReference type="InterPro" id="IPR050493">
    <property type="entry name" value="FAD-dep_Monooxygenase_BioMet"/>
</dbReference>